<gene>
    <name evidence="1" type="ORF">FPD46_00600</name>
</gene>
<name>A0A5C7DRV7_9BACT</name>
<dbReference type="EMBL" id="VOWB01000008">
    <property type="protein sequence ID" value="TXE84768.1"/>
    <property type="molecule type" value="Genomic_DNA"/>
</dbReference>
<reference evidence="1 2" key="1">
    <citation type="submission" date="2019-07" db="EMBL/GenBank/DDBJ databases">
        <title>Rapid identification of Enteric Bacteria from Whole Genome Sequences (WGS) using Average Nucleotide Identity (ANI).</title>
        <authorList>
            <person name="Lane C."/>
        </authorList>
    </citation>
    <scope>NUCLEOTIDE SEQUENCE [LARGE SCALE GENOMIC DNA]</scope>
    <source>
        <strain evidence="1 2">2016D-0250</strain>
    </source>
</reference>
<sequence>MNQYFIGFETDNNGFLVVVKNDEKSISNTLKQYYYSIYSNDFNKFKRNILQENNFCSFGSKNELISYQRRNELKYGFIMLNDFNLYYINENQDFINLKEELANININNIGLENFHFFQENHIGREINKELDDFVRKSDLQTISNTFEYSFDYLNKNHITLRDEIYENYKHDVFVIADKLAILGTVHDKFTRIFILNENKLPKHIQELFKNFTFNQDYLSTIAKYNPENLFDKDLIKHTNNDYFLIDFNSMKNLNKINENSLFDQNELKPTNAKNNTRKTFRR</sequence>
<evidence type="ECO:0000313" key="2">
    <source>
        <dbReference type="Proteomes" id="UP000321310"/>
    </source>
</evidence>
<dbReference type="Proteomes" id="UP000321310">
    <property type="component" value="Unassembled WGS sequence"/>
</dbReference>
<accession>A0A5C7DRV7</accession>
<dbReference type="AlphaFoldDB" id="A0A5C7DRV7"/>
<dbReference type="RefSeq" id="WP_147574787.1">
    <property type="nucleotide sequence ID" value="NZ_VOWB01000008.1"/>
</dbReference>
<comment type="caution">
    <text evidence="1">The sequence shown here is derived from an EMBL/GenBank/DDBJ whole genome shotgun (WGS) entry which is preliminary data.</text>
</comment>
<proteinExistence type="predicted"/>
<evidence type="ECO:0000313" key="1">
    <source>
        <dbReference type="EMBL" id="TXE84768.1"/>
    </source>
</evidence>
<organism evidence="1 2">
    <name type="scientific">Campylobacter peloridis</name>
    <dbReference type="NCBI Taxonomy" id="488546"/>
    <lineage>
        <taxon>Bacteria</taxon>
        <taxon>Pseudomonadati</taxon>
        <taxon>Campylobacterota</taxon>
        <taxon>Epsilonproteobacteria</taxon>
        <taxon>Campylobacterales</taxon>
        <taxon>Campylobacteraceae</taxon>
        <taxon>Campylobacter</taxon>
    </lineage>
</organism>
<protein>
    <submittedName>
        <fullName evidence="1">Uncharacterized protein</fullName>
    </submittedName>
</protein>